<organism evidence="4 5">
    <name type="scientific">Eragrostis curvula</name>
    <name type="common">weeping love grass</name>
    <dbReference type="NCBI Taxonomy" id="38414"/>
    <lineage>
        <taxon>Eukaryota</taxon>
        <taxon>Viridiplantae</taxon>
        <taxon>Streptophyta</taxon>
        <taxon>Embryophyta</taxon>
        <taxon>Tracheophyta</taxon>
        <taxon>Spermatophyta</taxon>
        <taxon>Magnoliopsida</taxon>
        <taxon>Liliopsida</taxon>
        <taxon>Poales</taxon>
        <taxon>Poaceae</taxon>
        <taxon>PACMAD clade</taxon>
        <taxon>Chloridoideae</taxon>
        <taxon>Eragrostideae</taxon>
        <taxon>Eragrostidinae</taxon>
        <taxon>Eragrostis</taxon>
    </lineage>
</organism>
<gene>
    <name evidence="4" type="ORF">EJB05_40783</name>
</gene>
<dbReference type="PANTHER" id="PTHR31099:SF28">
    <property type="entry name" value="F5J5.12"/>
    <property type="match status" value="1"/>
</dbReference>
<dbReference type="OrthoDB" id="672227at2759"/>
<accession>A0A5J9TPS3</accession>
<protein>
    <recommendedName>
        <fullName evidence="3">Transposase (putative) gypsy type domain-containing protein</fullName>
    </recommendedName>
</protein>
<dbReference type="Proteomes" id="UP000324897">
    <property type="component" value="Unassembled WGS sequence"/>
</dbReference>
<dbReference type="PANTHER" id="PTHR31099">
    <property type="entry name" value="OS06G0165300 PROTEIN"/>
    <property type="match status" value="1"/>
</dbReference>
<dbReference type="AlphaFoldDB" id="A0A5J9TPS3"/>
<sequence length="652" mass="72365">MAVLSSSSVEELDMATDGDSETSASSADGNADVAALSWPEAEEITSTLTGAKKLQALCKEYNVPDVYTPYSAGEKPACTAEDNAISVYADAFEAGMRFPLHQFYVEVLRHYGIAPSQLAPNAWSYMAFFVLICADAGVEPSLPVFQSFLVLTHNGELYHFRPYSSNNQPPLFRTGTPVYRPGWKSRFFFLRPPGTMPWPCPVKWGKPSRAAIRKPTLTTSERTAKQKLLDRAAAAGKERIDVVSFISEHTLPVGCHVFLTPQHHLKAVKEEATAIAGTIKQSRKRKSPESSTPPPQQSQSGVETSTPLGSAHTGAELPNISGGERSAATQRLGDSMAGVFEQAKKIAMAELAGKEQELQESKDEIARLKQELQIALQEREFQVSKDEVVQLKLELQVAREDRAATEAHMKLLEKANASHSADVVRLCKELRMAKQAHMKQLEKASEQHSADVARLSEELRMAKEHMKQLEKANAQHLATVSRLSEELRMAKEAHVKKLEMAKVEHEDKISQLTGELQLASAKVQTVKLECQRKIISLKHSRYIEGLRDMRQLAIDTYPEVVNSWELKHHLLPEDNDQLADGPLGPSTHVYDEEFGLEQVVTSRRVRLEPGEIGGAVSGITLFCKSKRRAVMLLSCRTGMIPEDELREVVLFR</sequence>
<comment type="caution">
    <text evidence="4">The sequence shown here is derived from an EMBL/GenBank/DDBJ whole genome shotgun (WGS) entry which is preliminary data.</text>
</comment>
<feature type="compositionally biased region" description="Acidic residues" evidence="2">
    <location>
        <begin position="10"/>
        <end position="20"/>
    </location>
</feature>
<keyword evidence="5" id="KW-1185">Reference proteome</keyword>
<evidence type="ECO:0000259" key="3">
    <source>
        <dbReference type="Pfam" id="PF04195"/>
    </source>
</evidence>
<reference evidence="4 5" key="1">
    <citation type="journal article" date="2019" name="Sci. Rep.">
        <title>A high-quality genome of Eragrostis curvula grass provides insights into Poaceae evolution and supports new strategies to enhance forage quality.</title>
        <authorList>
            <person name="Carballo J."/>
            <person name="Santos B.A.C.M."/>
            <person name="Zappacosta D."/>
            <person name="Garbus I."/>
            <person name="Selva J.P."/>
            <person name="Gallo C.A."/>
            <person name="Diaz A."/>
            <person name="Albertini E."/>
            <person name="Caccamo M."/>
            <person name="Echenique V."/>
        </authorList>
    </citation>
    <scope>NUCLEOTIDE SEQUENCE [LARGE SCALE GENOMIC DNA]</scope>
    <source>
        <strain evidence="5">cv. Victoria</strain>
        <tissue evidence="4">Leaf</tissue>
    </source>
</reference>
<feature type="domain" description="Transposase (putative) gypsy type" evidence="3">
    <location>
        <begin position="87"/>
        <end position="151"/>
    </location>
</feature>
<dbReference type="Gramene" id="TVU13247">
    <property type="protein sequence ID" value="TVU13247"/>
    <property type="gene ID" value="EJB05_40783"/>
</dbReference>
<feature type="non-terminal residue" evidence="4">
    <location>
        <position position="1"/>
    </location>
</feature>
<evidence type="ECO:0000313" key="5">
    <source>
        <dbReference type="Proteomes" id="UP000324897"/>
    </source>
</evidence>
<dbReference type="EMBL" id="RWGY01000035">
    <property type="protein sequence ID" value="TVU13247.1"/>
    <property type="molecule type" value="Genomic_DNA"/>
</dbReference>
<evidence type="ECO:0000256" key="2">
    <source>
        <dbReference type="SAM" id="MobiDB-lite"/>
    </source>
</evidence>
<evidence type="ECO:0000313" key="4">
    <source>
        <dbReference type="EMBL" id="TVU13247.1"/>
    </source>
</evidence>
<keyword evidence="1" id="KW-0175">Coiled coil</keyword>
<dbReference type="Pfam" id="PF04195">
    <property type="entry name" value="Transposase_28"/>
    <property type="match status" value="1"/>
</dbReference>
<evidence type="ECO:0000256" key="1">
    <source>
        <dbReference type="SAM" id="Coils"/>
    </source>
</evidence>
<feature type="region of interest" description="Disordered" evidence="2">
    <location>
        <begin position="1"/>
        <end position="31"/>
    </location>
</feature>
<feature type="region of interest" description="Disordered" evidence="2">
    <location>
        <begin position="279"/>
        <end position="322"/>
    </location>
</feature>
<dbReference type="InterPro" id="IPR007321">
    <property type="entry name" value="Transposase_28"/>
</dbReference>
<proteinExistence type="predicted"/>
<feature type="coiled-coil region" evidence="1">
    <location>
        <begin position="344"/>
        <end position="522"/>
    </location>
</feature>
<name>A0A5J9TPS3_9POAL</name>